<protein>
    <submittedName>
        <fullName evidence="2">Methionyl-tRNA formyltransferase</fullName>
    </submittedName>
</protein>
<comment type="caution">
    <text evidence="2">The sequence shown here is derived from an EMBL/GenBank/DDBJ whole genome shotgun (WGS) entry which is preliminary data.</text>
</comment>
<sequence>MSDSMRVGVISSGPAEFDTIQAACTDAGHPPVVYFYGRSLRPGGPNLTEAGETTAAILEAVPPGMDLILPESMAGLAAAIENYRVDLLIVFGFPWKLPRAVRLLPNFGAMNVHVSVLPKYRGPAPLLWAIRNGDPTGGVTVHWMDDDFDTGNILAQQDGIPLEDDITWDGYCAVALPIVYRLLRESLALAAVRDPGTPQDHSAATYAGFMDDDFSTIDWSNSAKEIHNQVRTHRFMRSPRDPVADVGKDRVHVIRTSLTPAHGQKVVCGDGRPLWIVESEQL</sequence>
<dbReference type="InterPro" id="IPR002376">
    <property type="entry name" value="Formyl_transf_N"/>
</dbReference>
<dbReference type="GO" id="GO:0004479">
    <property type="term" value="F:methionyl-tRNA formyltransferase activity"/>
    <property type="evidence" value="ECO:0007669"/>
    <property type="project" value="TreeGrafter"/>
</dbReference>
<dbReference type="Gene3D" id="3.40.50.12230">
    <property type="match status" value="1"/>
</dbReference>
<keyword evidence="2" id="KW-0808">Transferase</keyword>
<keyword evidence="3" id="KW-1185">Reference proteome</keyword>
<proteinExistence type="predicted"/>
<organism evidence="2 3">
    <name type="scientific">Allonocardiopsis opalescens</name>
    <dbReference type="NCBI Taxonomy" id="1144618"/>
    <lineage>
        <taxon>Bacteria</taxon>
        <taxon>Bacillati</taxon>
        <taxon>Actinomycetota</taxon>
        <taxon>Actinomycetes</taxon>
        <taxon>Streptosporangiales</taxon>
        <taxon>Allonocardiopsis</taxon>
    </lineage>
</organism>
<gene>
    <name evidence="2" type="ORF">CLV72_106202</name>
</gene>
<evidence type="ECO:0000259" key="1">
    <source>
        <dbReference type="Pfam" id="PF00551"/>
    </source>
</evidence>
<dbReference type="CDD" id="cd08369">
    <property type="entry name" value="FMT_core"/>
    <property type="match status" value="1"/>
</dbReference>
<dbReference type="SUPFAM" id="SSF53328">
    <property type="entry name" value="Formyltransferase"/>
    <property type="match status" value="1"/>
</dbReference>
<accession>A0A2T0Q071</accession>
<dbReference type="Pfam" id="PF00551">
    <property type="entry name" value="Formyl_trans_N"/>
    <property type="match status" value="1"/>
</dbReference>
<dbReference type="OrthoDB" id="9802815at2"/>
<dbReference type="Proteomes" id="UP000237846">
    <property type="component" value="Unassembled WGS sequence"/>
</dbReference>
<dbReference type="PANTHER" id="PTHR11138">
    <property type="entry name" value="METHIONYL-TRNA FORMYLTRANSFERASE"/>
    <property type="match status" value="1"/>
</dbReference>
<dbReference type="InterPro" id="IPR036477">
    <property type="entry name" value="Formyl_transf_N_sf"/>
</dbReference>
<evidence type="ECO:0000313" key="3">
    <source>
        <dbReference type="Proteomes" id="UP000237846"/>
    </source>
</evidence>
<reference evidence="2 3" key="1">
    <citation type="submission" date="2018-03" db="EMBL/GenBank/DDBJ databases">
        <title>Genomic Encyclopedia of Archaeal and Bacterial Type Strains, Phase II (KMG-II): from individual species to whole genera.</title>
        <authorList>
            <person name="Goeker M."/>
        </authorList>
    </citation>
    <scope>NUCLEOTIDE SEQUENCE [LARGE SCALE GENOMIC DNA]</scope>
    <source>
        <strain evidence="2 3">DSM 45601</strain>
    </source>
</reference>
<name>A0A2T0Q071_9ACTN</name>
<dbReference type="GO" id="GO:0005829">
    <property type="term" value="C:cytosol"/>
    <property type="evidence" value="ECO:0007669"/>
    <property type="project" value="TreeGrafter"/>
</dbReference>
<dbReference type="PANTHER" id="PTHR11138:SF5">
    <property type="entry name" value="METHIONYL-TRNA FORMYLTRANSFERASE, MITOCHONDRIAL"/>
    <property type="match status" value="1"/>
</dbReference>
<feature type="domain" description="Formyl transferase N-terminal" evidence="1">
    <location>
        <begin position="7"/>
        <end position="157"/>
    </location>
</feature>
<dbReference type="EMBL" id="PVZC01000006">
    <property type="protein sequence ID" value="PRX97166.1"/>
    <property type="molecule type" value="Genomic_DNA"/>
</dbReference>
<evidence type="ECO:0000313" key="2">
    <source>
        <dbReference type="EMBL" id="PRX97166.1"/>
    </source>
</evidence>
<dbReference type="RefSeq" id="WP_106248978.1">
    <property type="nucleotide sequence ID" value="NZ_PVZC01000006.1"/>
</dbReference>
<dbReference type="AlphaFoldDB" id="A0A2T0Q071"/>